<keyword evidence="2" id="KW-1185">Reference proteome</keyword>
<dbReference type="EMBL" id="SMLW01000487">
    <property type="protein sequence ID" value="MTI25133.1"/>
    <property type="molecule type" value="Genomic_DNA"/>
</dbReference>
<organism evidence="1 2">
    <name type="scientific">Fulvivirga kasyanovii</name>
    <dbReference type="NCBI Taxonomy" id="396812"/>
    <lineage>
        <taxon>Bacteria</taxon>
        <taxon>Pseudomonadati</taxon>
        <taxon>Bacteroidota</taxon>
        <taxon>Cytophagia</taxon>
        <taxon>Cytophagales</taxon>
        <taxon>Fulvivirgaceae</taxon>
        <taxon>Fulvivirga</taxon>
    </lineage>
</organism>
<reference evidence="1 2" key="1">
    <citation type="submission" date="2019-02" db="EMBL/GenBank/DDBJ databases">
        <authorList>
            <person name="Goldberg S.R."/>
            <person name="Haltli B.A."/>
            <person name="Correa H."/>
            <person name="Russell K.G."/>
        </authorList>
    </citation>
    <scope>NUCLEOTIDE SEQUENCE [LARGE SCALE GENOMIC DNA]</scope>
    <source>
        <strain evidence="1 2">JCM 16186</strain>
    </source>
</reference>
<dbReference type="Proteomes" id="UP000798808">
    <property type="component" value="Unassembled WGS sequence"/>
</dbReference>
<sequence>MKLLLEHDKADLRFNEETNSIELIWKKYQDDATYRLMFTKGVEFLKEYGATGWLSDIRKEGIVGPATSSWMQKEILPKAISYGLKRVAIVMDADVFKEFYVKNIERNAAQGIMKYFDAVEDAHEWLKSTKVSQS</sequence>
<name>A0ABW9RLY5_9BACT</name>
<evidence type="ECO:0008006" key="3">
    <source>
        <dbReference type="Google" id="ProtNLM"/>
    </source>
</evidence>
<protein>
    <recommendedName>
        <fullName evidence="3">STAS/SEC14 domain-containing protein</fullName>
    </recommendedName>
</protein>
<proteinExistence type="predicted"/>
<accession>A0ABW9RLY5</accession>
<gene>
    <name evidence="1" type="ORF">E1163_09290</name>
</gene>
<comment type="caution">
    <text evidence="1">The sequence shown here is derived from an EMBL/GenBank/DDBJ whole genome shotgun (WGS) entry which is preliminary data.</text>
</comment>
<dbReference type="RefSeq" id="WP_155171168.1">
    <property type="nucleotide sequence ID" value="NZ_BAAAFL010000053.1"/>
</dbReference>
<evidence type="ECO:0000313" key="1">
    <source>
        <dbReference type="EMBL" id="MTI25133.1"/>
    </source>
</evidence>
<evidence type="ECO:0000313" key="2">
    <source>
        <dbReference type="Proteomes" id="UP000798808"/>
    </source>
</evidence>